<dbReference type="PROSITE" id="PS00138">
    <property type="entry name" value="SUBTILASE_SER"/>
    <property type="match status" value="1"/>
</dbReference>
<feature type="active site" description="Charge relay system" evidence="5">
    <location>
        <position position="481"/>
    </location>
</feature>
<feature type="compositionally biased region" description="Basic and acidic residues" evidence="7">
    <location>
        <begin position="3036"/>
        <end position="3051"/>
    </location>
</feature>
<feature type="active site" description="Charge relay system" evidence="5">
    <location>
        <position position="260"/>
    </location>
</feature>
<keyword evidence="11" id="KW-1185">Reference proteome</keyword>
<accession>A0ABT9ZWE7</accession>
<proteinExistence type="inferred from homology"/>
<dbReference type="Pfam" id="PF00082">
    <property type="entry name" value="Peptidase_S8"/>
    <property type="match status" value="1"/>
</dbReference>
<reference evidence="10 11" key="1">
    <citation type="submission" date="2023-07" db="EMBL/GenBank/DDBJ databases">
        <title>Genomic Encyclopedia of Type Strains, Phase IV (KMG-IV): sequencing the most valuable type-strain genomes for metagenomic binning, comparative biology and taxonomic classification.</title>
        <authorList>
            <person name="Goeker M."/>
        </authorList>
    </citation>
    <scope>NUCLEOTIDE SEQUENCE [LARGE SCALE GENOMIC DNA]</scope>
    <source>
        <strain evidence="10 11">DSM 9768</strain>
    </source>
</reference>
<dbReference type="SUPFAM" id="SSF49464">
    <property type="entry name" value="Carboxypeptidase regulatory domain-like"/>
    <property type="match status" value="6"/>
</dbReference>
<dbReference type="Pfam" id="PF13360">
    <property type="entry name" value="PQQ_2"/>
    <property type="match status" value="1"/>
</dbReference>
<keyword evidence="4 5" id="KW-0720">Serine protease</keyword>
<dbReference type="Gene3D" id="2.60.40.1120">
    <property type="entry name" value="Carboxypeptidase-like, regulatory domain"/>
    <property type="match status" value="10"/>
</dbReference>
<sequence>MRRTRKHFIRKGFICILIFLLTFSSFFPGMVGAGNNGIIDLQMEDEELEKEREEQFFLEEEQADTSYEDEGDLASILSGLGWEAPDFETNAPSDDSKKKVEEEIYEALKEADMVDVIIRVKDASSSLSREELFQRARGQEKRTERLRFVQEQLQSKAKASQTGIINALEALEKNGQAKQKQAYWIINGVSATVSEGGLKELAEREDIERITLDRVIELPDITVEDSAPRLPEWGLEKIFAPQVWGEYGLKGEGIVVGIMDTGVDGNHEALQHNYRGRDGDHTYSWIDLSGQGYSSPSDGHGHGTHVAGTAVGGGEGEPIGVAPEAEWIAAKIFNDGGGTTTSAIHQAFEWFMAPGGDPEKAPHIVNNSWGNANTYNQEFYEGVQAWVSAGIFPLFAAGNSGPGSQTIGSPASFPDSFAVGATDVNDYIASFSSRGPVFWTNDEGEQVRYLKPEVSAPGHEIYSAWPEALGRGKYHTISGTSMATPHVAGAIALILQANPNLSLNEVGELLESTARVEPHMGSVPNDLYGHGIINVFQAVTEAAFAGELSGKVVNSDGEAISATIQIPSQGIQYNVSEDGEFVLRVREGNHRVTVSAFGYAPVTKNIVVTKGKTTEETFLLHSAPRHSVSGSVINSDGEPVAFAFIRVKDTPLPTVRTNQQGSFQINDLPEGTYTFYVSGEGISGNELEVTVDATKQLSIEVQSQESIANSDWRTANNSLSRNAISANAIDGEKLEEAWVYNNGNKGQILFSTPAAGEGKIVFVTDRGWVTALNSGTGEEVWSIRIGNINRSSATIESGVVYLSGGDDRHIYALDLISGRMLWSVNVGSPAIYESPLYHDGMLYVSSGLTDNAQVTAIEASTGEVKWTHPLGGPSFFGGSIGDGKLFVGTYDNRTFRALDVDNGTKVWEITLKNEGFASRPVYVDGVVYAASTNFSTERGTLHAIDAQSGDGLWQNSSIGDTQAGSPVVYENIVVIGSASQPVIRAFDRETGSEIWENRDVGFTLHNGTVTADGTLYVGNTNGILYGLDILTGEPRHEFTLNNYSTSGVPVTSGKVIVPTRTSIHVYESPGILTGNMTTPTGKPVKGHALVVETGKKVYAEGDGTFQLQHEPGDYTVRIGKYGKKQHQELVTFVSGYEQEGTFVLEEAGEGSLFITVIDERTGDTLENAQMTLTDTPIEGMTNKEGVFLVEDVYEGEYELTVSHTGYVTKTDLINVEVGETSTLTLSLQPIDIAVLNDYQSEMTTILNVNGYTAEERDWDVIDDLDQYEILLLNGAYGSGGWRPDEDTFKNLVNIANDHDVNIIFVDAWGSNYGSIRQLTQFMHDPAFIAHHNGSGQVRLQVDEVHPILEGFEKGDRVTLYMRTGDFAWFNDYSGRHLASIGSTTQGFVGTGVAYKAVSENSAHLLLGSHAAAPWISPLQGWLPVQQGILFNGIDFLLDSHYGQLTGTVQNEAGAPVEASFEILETGVTFQSELNGDDSDFQVYHDEGTYTLEVRASGYDVEKYEVTFTHGSPMNVDVVVSGSAAGTITGVVVNGVTNQQMADVHVTLQNEEGKLADDTVTGSNGRFTFSDLTGEIYTLQFEKEGYIAETREVDLTRQNGELRVEMNPVPSIAVIGDYWSSSANFQAVFAEVGVDVDGLNISQAIDNMERYDVIFVNEVSLAADRNRIGELLEVADQHETSLVFGDSYGISAGVNQLSLQRGDPVSRSTVLDNTSAAGYIVLEEHPIFAGRDAGEFIELLVPSNSRVGYFDGYSGYPLAEITHESRNESHGIGVAFKPRTANSVEILLGGHGFSFNHHKDHYTDEALEMLVQTMVWAANERFNTIEGTITDEDGNSLLADIEVVGEPFSATTDPETGNFSIAIKDGDYEMEIRAYGYDTVTAAVTVDSDAEPIAIPMPVAASVGSISGIIVNEQDGSAINGAHVDVVGVPREGTSEQGRFELARMMPGSYEIVINAEGFVQKVLQVDLGEREEKHLELELKPSPTIGVIVDATSSSAVTLDEYLTERGYIVEHFFYDETEKLANIDLVIANSDFNNNFIPSKEVFQNFLKELDVSRTPVIWTGQHGGRGSIRFLHEYEEDPKIAFGGSGTLMQGKVLASHPLVEGLEVEEQFDLTASSNFHYVFDDYSGETIVDVLNPNNERVGSMVAYKGRTIDSLEILLSNMTFSHSWHPGNEAVFDKQRERIFNNAILWALEVEEALVGELHGTLVNDQDLPVQGEIYVHETGKTLTTNQKGEFYLGLAAGNYELTITAFGHEEKTVSFTMENGVRLDESIVLTSEAAGILGGTAVDTSGGVLSGATVQVVGTPTTVTTDEEGQFRVSLPEGTYDVRVTAPGFAPQVISVEVTAGQETNVTITMSESEAVAVLATSLQGNRIVNLLEADGYEAELYLNSNFLELQESLADYALVIFNDRHFSMNQDLFNAFVERADETETSIIFPSQFGGGTIRDLASFYGDPQSVTQGFVPSAVQVTVNENHPIFRGFSVGDQIEILNNGTSNQQYAYYTGYSGNTIGQLAHADQGILGDGVGYSFRTANSVHVLLGGLAANTYGHPESRWTEDGKQLYLNAVDWAISASLGEITGTVTDTEGEAINGAIVSILDNGMETTTNANGNFRFGIGEGTYTLEVTARGYESQQLEVTVETVGDTVEVVIELASLEGATLSGIITNAAGDKLAGANVILTYVKENRVIEEVVTEEEGSYEFTDLWDGLYELSVKRNGYVDETFEVLIEGEDIVLDVQLHAYELAVIGDINSALTEFLGGFELFAEERDWDVANDLSSYRLIIVNSNKGTEEELEALTKAADDGEVSLVFLGTYGVKEGSIPLYGKTFGYPTLLDHGYNQGSVHVKVSEEHPIFEPFDDEMIRIHSSKSPFAAFENMPGTVLGQISVDESVRGEGISYQFKGKDHVYLFLSSFAVTNMIGPEYGWTSDGKKLFVEALRWAMEAEQVEPTTPVWDDQQLRTSDSPVMVTGTADLQTSVHIYKEQGRQRTLLGTVETEADGMFETSFDLANGNYFLVAEAENFAGVSEASERMQLIVTSENRKPEKKDEEKSDSE</sequence>
<dbReference type="SUPFAM" id="SSF50998">
    <property type="entry name" value="Quinoprotein alcohol dehydrogenase-like"/>
    <property type="match status" value="2"/>
</dbReference>
<dbReference type="InterPro" id="IPR015500">
    <property type="entry name" value="Peptidase_S8_subtilisin-rel"/>
</dbReference>
<dbReference type="InterPro" id="IPR000209">
    <property type="entry name" value="Peptidase_S8/S53_dom"/>
</dbReference>
<feature type="region of interest" description="Disordered" evidence="7">
    <location>
        <begin position="3031"/>
        <end position="3051"/>
    </location>
</feature>
<dbReference type="PRINTS" id="PR00723">
    <property type="entry name" value="SUBTILISIN"/>
</dbReference>
<feature type="active site" description="Charge relay system" evidence="5">
    <location>
        <position position="302"/>
    </location>
</feature>
<dbReference type="InterPro" id="IPR050131">
    <property type="entry name" value="Peptidase_S8_subtilisin-like"/>
</dbReference>
<dbReference type="PROSITE" id="PS00137">
    <property type="entry name" value="SUBTILASE_HIS"/>
    <property type="match status" value="1"/>
</dbReference>
<dbReference type="InterPro" id="IPR029062">
    <property type="entry name" value="Class_I_gatase-like"/>
</dbReference>
<evidence type="ECO:0000256" key="6">
    <source>
        <dbReference type="RuleBase" id="RU003355"/>
    </source>
</evidence>
<dbReference type="InterPro" id="IPR018391">
    <property type="entry name" value="PQQ_b-propeller_rpt"/>
</dbReference>
<dbReference type="SUPFAM" id="SSF49478">
    <property type="entry name" value="Cna protein B-type domain"/>
    <property type="match status" value="1"/>
</dbReference>
<dbReference type="InterPro" id="IPR022398">
    <property type="entry name" value="Peptidase_S8_His-AS"/>
</dbReference>
<keyword evidence="2 5" id="KW-0645">Protease</keyword>
<dbReference type="InterPro" id="IPR008969">
    <property type="entry name" value="CarboxyPept-like_regulatory"/>
</dbReference>
<comment type="caution">
    <text evidence="10">The sequence shown here is derived from an EMBL/GenBank/DDBJ whole genome shotgun (WGS) entry which is preliminary data.</text>
</comment>
<dbReference type="Gene3D" id="2.130.10.10">
    <property type="entry name" value="YVTN repeat-like/Quinoprotein amine dehydrogenase"/>
    <property type="match status" value="2"/>
</dbReference>
<keyword evidence="3 5" id="KW-0378">Hydrolase</keyword>
<dbReference type="InterPro" id="IPR011047">
    <property type="entry name" value="Quinoprotein_ADH-like_sf"/>
</dbReference>
<evidence type="ECO:0000313" key="11">
    <source>
        <dbReference type="Proteomes" id="UP001230005"/>
    </source>
</evidence>
<protein>
    <submittedName>
        <fullName evidence="10">Outer membrane protein assembly factor BamB/subtilisin family serine protease/5-hydroxyisourate hydrolase-like protein (Transthyretin family)</fullName>
    </submittedName>
</protein>
<gene>
    <name evidence="10" type="ORF">J2S74_002672</name>
</gene>
<dbReference type="SUPFAM" id="SSF49452">
    <property type="entry name" value="Starch-binding domain-like"/>
    <property type="match status" value="3"/>
</dbReference>
<evidence type="ECO:0000259" key="9">
    <source>
        <dbReference type="Pfam" id="PF13360"/>
    </source>
</evidence>
<evidence type="ECO:0000256" key="5">
    <source>
        <dbReference type="PROSITE-ProRule" id="PRU01240"/>
    </source>
</evidence>
<dbReference type="SUPFAM" id="SSF52317">
    <property type="entry name" value="Class I glutamine amidotransferase-like"/>
    <property type="match status" value="1"/>
</dbReference>
<evidence type="ECO:0000256" key="7">
    <source>
        <dbReference type="SAM" id="MobiDB-lite"/>
    </source>
</evidence>
<feature type="domain" description="Pyrrolo-quinoline quinone repeat" evidence="9">
    <location>
        <begin position="808"/>
        <end position="1033"/>
    </location>
</feature>
<dbReference type="InterPro" id="IPR015943">
    <property type="entry name" value="WD40/YVTN_repeat-like_dom_sf"/>
</dbReference>
<dbReference type="PANTHER" id="PTHR43806">
    <property type="entry name" value="PEPTIDASE S8"/>
    <property type="match status" value="1"/>
</dbReference>
<dbReference type="InterPro" id="IPR023827">
    <property type="entry name" value="Peptidase_S8_Asp-AS"/>
</dbReference>
<name>A0ABT9ZWE7_9BACI</name>
<organism evidence="10 11">
    <name type="scientific">Evansella vedderi</name>
    <dbReference type="NCBI Taxonomy" id="38282"/>
    <lineage>
        <taxon>Bacteria</taxon>
        <taxon>Bacillati</taxon>
        <taxon>Bacillota</taxon>
        <taxon>Bacilli</taxon>
        <taxon>Bacillales</taxon>
        <taxon>Bacillaceae</taxon>
        <taxon>Evansella</taxon>
    </lineage>
</organism>
<evidence type="ECO:0000256" key="2">
    <source>
        <dbReference type="ARBA" id="ARBA00022670"/>
    </source>
</evidence>
<dbReference type="InterPro" id="IPR013784">
    <property type="entry name" value="Carb-bd-like_fold"/>
</dbReference>
<dbReference type="InterPro" id="IPR023828">
    <property type="entry name" value="Peptidase_S8_Ser-AS"/>
</dbReference>
<dbReference type="Gene3D" id="3.40.50.200">
    <property type="entry name" value="Peptidase S8/S53 domain"/>
    <property type="match status" value="1"/>
</dbReference>
<dbReference type="EMBL" id="JAUSUG010000010">
    <property type="protein sequence ID" value="MDQ0255290.1"/>
    <property type="molecule type" value="Genomic_DNA"/>
</dbReference>
<evidence type="ECO:0000313" key="10">
    <source>
        <dbReference type="EMBL" id="MDQ0255290.1"/>
    </source>
</evidence>
<dbReference type="PROSITE" id="PS51892">
    <property type="entry name" value="SUBTILASE"/>
    <property type="match status" value="1"/>
</dbReference>
<feature type="domain" description="Peptidase S8/S53" evidence="8">
    <location>
        <begin position="251"/>
        <end position="531"/>
    </location>
</feature>
<evidence type="ECO:0000259" key="8">
    <source>
        <dbReference type="Pfam" id="PF00082"/>
    </source>
</evidence>
<evidence type="ECO:0000256" key="4">
    <source>
        <dbReference type="ARBA" id="ARBA00022825"/>
    </source>
</evidence>
<dbReference type="InterPro" id="IPR002372">
    <property type="entry name" value="PQQ_rpt_dom"/>
</dbReference>
<dbReference type="Proteomes" id="UP001230005">
    <property type="component" value="Unassembled WGS sequence"/>
</dbReference>
<evidence type="ECO:0000256" key="3">
    <source>
        <dbReference type="ARBA" id="ARBA00022801"/>
    </source>
</evidence>
<dbReference type="PANTHER" id="PTHR43806:SF67">
    <property type="entry name" value="EGF-LIKE DOMAIN-CONTAINING PROTEIN"/>
    <property type="match status" value="1"/>
</dbReference>
<dbReference type="Pfam" id="PF13620">
    <property type="entry name" value="CarboxypepD_reg"/>
    <property type="match status" value="8"/>
</dbReference>
<dbReference type="PROSITE" id="PS00136">
    <property type="entry name" value="SUBTILASE_ASP"/>
    <property type="match status" value="1"/>
</dbReference>
<dbReference type="SUPFAM" id="SSF52743">
    <property type="entry name" value="Subtilisin-like"/>
    <property type="match status" value="1"/>
</dbReference>
<comment type="similarity">
    <text evidence="1 5 6">Belongs to the peptidase S8 family.</text>
</comment>
<dbReference type="RefSeq" id="WP_307326231.1">
    <property type="nucleotide sequence ID" value="NZ_JAUSUG010000010.1"/>
</dbReference>
<dbReference type="SMART" id="SM00564">
    <property type="entry name" value="PQQ"/>
    <property type="match status" value="7"/>
</dbReference>
<evidence type="ECO:0000256" key="1">
    <source>
        <dbReference type="ARBA" id="ARBA00011073"/>
    </source>
</evidence>
<dbReference type="InterPro" id="IPR036852">
    <property type="entry name" value="Peptidase_S8/S53_dom_sf"/>
</dbReference>